<proteinExistence type="predicted"/>
<dbReference type="InterPro" id="IPR036120">
    <property type="entry name" value="SAK/SK_sf"/>
</dbReference>
<dbReference type="GO" id="GO:0005576">
    <property type="term" value="C:extracellular region"/>
    <property type="evidence" value="ECO:0007669"/>
    <property type="project" value="InterPro"/>
</dbReference>
<protein>
    <submittedName>
        <fullName evidence="1">Plasminogen activator</fullName>
    </submittedName>
</protein>
<dbReference type="AlphaFoldDB" id="Q934F7"/>
<reference evidence="1" key="1">
    <citation type="journal article" date="2002" name="J. Bacteriol.">
        <title>Characterization of PauB, a novel broad-spectrum plasminogen activator from Streptococcus uberis.</title>
        <authorList>
            <person name="Ward P.N."/>
            <person name="Leigh J.A."/>
        </authorList>
    </citation>
    <scope>NUCLEOTIDE SEQUENCE</scope>
    <source>
        <strain evidence="1">SK880</strain>
    </source>
</reference>
<dbReference type="Gene3D" id="3.10.20.130">
    <property type="match status" value="1"/>
</dbReference>
<accession>Q934F7</accession>
<dbReference type="Gene3D" id="3.10.20.180">
    <property type="match status" value="1"/>
</dbReference>
<gene>
    <name evidence="1" type="primary">pauB</name>
</gene>
<name>Q934F7_STRUB</name>
<dbReference type="EMBL" id="AJ314852">
    <property type="protein sequence ID" value="CAC85651.1"/>
    <property type="molecule type" value="Genomic_DNA"/>
</dbReference>
<organism evidence="1">
    <name type="scientific">Streptococcus uberis</name>
    <dbReference type="NCBI Taxonomy" id="1349"/>
    <lineage>
        <taxon>Bacteria</taxon>
        <taxon>Bacillati</taxon>
        <taxon>Bacillota</taxon>
        <taxon>Bacilli</taxon>
        <taxon>Lactobacillales</taxon>
        <taxon>Streptococcaceae</taxon>
        <taxon>Streptococcus</taxon>
    </lineage>
</organism>
<evidence type="ECO:0000313" key="1">
    <source>
        <dbReference type="EMBL" id="CAC85651.1"/>
    </source>
</evidence>
<sequence>MKKLFTVLIFIGMFGLLGIPYKVEAITSKEVNYQEPQGTMLTINITGESKEGQLLLSPEYMQFRLTAGEVINKNELLDKVQLVIDSAASNQFEVVDFKPESKVEWSYFDRHELLDITERGFIVPDYSIYEKKPSFLLTGPVIIQRKSPTTEKKTIDSNTDVILRHSVSFMKRNGESMNLVPTTTQLSSFSKTAKPGQSIQSEELYQAAQSLFEQTKEYHEGYQLIKRLNTSISENEKAYRSVYQFQNGKPFNYTISQLREFSKWDYSQAIRDDIIENYYISKNGDDYYPEQIQITLDLTNEEETSIRTLTLDLPKENTIEHIKHYLSEADLTEIDAKTGDHYWFSQNVKQVSSHHFQANYFSKENSDLFYYNRFSLQ</sequence>
<dbReference type="SUPFAM" id="SSF54328">
    <property type="entry name" value="Staphylokinase/streptokinase"/>
    <property type="match status" value="2"/>
</dbReference>